<feature type="transmembrane region" description="Helical" evidence="6">
    <location>
        <begin position="90"/>
        <end position="110"/>
    </location>
</feature>
<dbReference type="PANTHER" id="PTHR32322">
    <property type="entry name" value="INNER MEMBRANE TRANSPORTER"/>
    <property type="match status" value="1"/>
</dbReference>
<name>A0A285ZYU4_9SPHI</name>
<comment type="subcellular location">
    <subcellularLocation>
        <location evidence="1">Membrane</location>
        <topology evidence="1">Multi-pass membrane protein</topology>
    </subcellularLocation>
</comment>
<dbReference type="RefSeq" id="WP_097131045.1">
    <property type="nucleotide sequence ID" value="NZ_OCMT01000002.1"/>
</dbReference>
<evidence type="ECO:0000313" key="9">
    <source>
        <dbReference type="Proteomes" id="UP000219281"/>
    </source>
</evidence>
<feature type="transmembrane region" description="Helical" evidence="6">
    <location>
        <begin position="202"/>
        <end position="220"/>
    </location>
</feature>
<dbReference type="InterPro" id="IPR037185">
    <property type="entry name" value="EmrE-like"/>
</dbReference>
<dbReference type="AlphaFoldDB" id="A0A285ZYU4"/>
<dbReference type="GO" id="GO:0016020">
    <property type="term" value="C:membrane"/>
    <property type="evidence" value="ECO:0007669"/>
    <property type="project" value="UniProtKB-SubCell"/>
</dbReference>
<dbReference type="Proteomes" id="UP000219281">
    <property type="component" value="Unassembled WGS sequence"/>
</dbReference>
<evidence type="ECO:0000256" key="6">
    <source>
        <dbReference type="SAM" id="Phobius"/>
    </source>
</evidence>
<gene>
    <name evidence="8" type="ORF">SAMN06297358_1783</name>
</gene>
<evidence type="ECO:0000256" key="5">
    <source>
        <dbReference type="ARBA" id="ARBA00023136"/>
    </source>
</evidence>
<dbReference type="InterPro" id="IPR050638">
    <property type="entry name" value="AA-Vitamin_Transporters"/>
</dbReference>
<keyword evidence="4 6" id="KW-1133">Transmembrane helix</keyword>
<feature type="transmembrane region" description="Helical" evidence="6">
    <location>
        <begin position="141"/>
        <end position="160"/>
    </location>
</feature>
<dbReference type="InterPro" id="IPR000620">
    <property type="entry name" value="EamA_dom"/>
</dbReference>
<evidence type="ECO:0000256" key="3">
    <source>
        <dbReference type="ARBA" id="ARBA00022692"/>
    </source>
</evidence>
<sequence>MKIKNIPPIPAVLLAITSVQGGAAIAKGMFPLLGATATVTLRIGLSAIILLLAYRPNFKKITATQWKLVSLYGISLGSMNLTFYLSLSRIPLGLAVTLEFIGPLILAIAASKKATDLIWAVMAAAGIALIAPWSGESNVDMIGALLSLVAGGFWALYIIMGGKVSKAMDSGAAVSVGMLIASCVVLPFAFADGHLFDVTPKLLAMGLAIALLSSAIPFTLEMNALKHIPAKTFSILMSLEPAAAAICGLFFLHEYLSFNEWAAIALVVGASTGSTLTKAKQPTSH</sequence>
<feature type="transmembrane region" description="Helical" evidence="6">
    <location>
        <begin position="117"/>
        <end position="135"/>
    </location>
</feature>
<dbReference type="PANTHER" id="PTHR32322:SF2">
    <property type="entry name" value="EAMA DOMAIN-CONTAINING PROTEIN"/>
    <property type="match status" value="1"/>
</dbReference>
<keyword evidence="3 6" id="KW-0812">Transmembrane</keyword>
<feature type="transmembrane region" description="Helical" evidence="6">
    <location>
        <begin position="66"/>
        <end position="84"/>
    </location>
</feature>
<proteinExistence type="inferred from homology"/>
<evidence type="ECO:0000256" key="4">
    <source>
        <dbReference type="ARBA" id="ARBA00022989"/>
    </source>
</evidence>
<evidence type="ECO:0000256" key="1">
    <source>
        <dbReference type="ARBA" id="ARBA00004141"/>
    </source>
</evidence>
<evidence type="ECO:0000313" key="8">
    <source>
        <dbReference type="EMBL" id="SOD14826.1"/>
    </source>
</evidence>
<dbReference type="EMBL" id="OCMT01000002">
    <property type="protein sequence ID" value="SOD14826.1"/>
    <property type="molecule type" value="Genomic_DNA"/>
</dbReference>
<keyword evidence="9" id="KW-1185">Reference proteome</keyword>
<evidence type="ECO:0000256" key="2">
    <source>
        <dbReference type="ARBA" id="ARBA00007362"/>
    </source>
</evidence>
<evidence type="ECO:0000259" key="7">
    <source>
        <dbReference type="Pfam" id="PF00892"/>
    </source>
</evidence>
<dbReference type="Gene3D" id="1.10.3730.20">
    <property type="match status" value="1"/>
</dbReference>
<feature type="domain" description="EamA" evidence="7">
    <location>
        <begin position="141"/>
        <end position="271"/>
    </location>
</feature>
<accession>A0A285ZYU4</accession>
<feature type="transmembrane region" description="Helical" evidence="6">
    <location>
        <begin position="31"/>
        <end position="54"/>
    </location>
</feature>
<organism evidence="8 9">
    <name type="scientific">Pedobacter xixiisoli</name>
    <dbReference type="NCBI Taxonomy" id="1476464"/>
    <lineage>
        <taxon>Bacteria</taxon>
        <taxon>Pseudomonadati</taxon>
        <taxon>Bacteroidota</taxon>
        <taxon>Sphingobacteriia</taxon>
        <taxon>Sphingobacteriales</taxon>
        <taxon>Sphingobacteriaceae</taxon>
        <taxon>Pedobacter</taxon>
    </lineage>
</organism>
<dbReference type="Pfam" id="PF00892">
    <property type="entry name" value="EamA"/>
    <property type="match status" value="1"/>
</dbReference>
<protein>
    <submittedName>
        <fullName evidence="8">Inner membrane transporter RhtA</fullName>
    </submittedName>
</protein>
<dbReference type="SUPFAM" id="SSF103481">
    <property type="entry name" value="Multidrug resistance efflux transporter EmrE"/>
    <property type="match status" value="2"/>
</dbReference>
<feature type="transmembrane region" description="Helical" evidence="6">
    <location>
        <begin position="232"/>
        <end position="252"/>
    </location>
</feature>
<dbReference type="OrthoDB" id="9815120at2"/>
<reference evidence="9" key="1">
    <citation type="submission" date="2017-09" db="EMBL/GenBank/DDBJ databases">
        <authorList>
            <person name="Varghese N."/>
            <person name="Submissions S."/>
        </authorList>
    </citation>
    <scope>NUCLEOTIDE SEQUENCE [LARGE SCALE GENOMIC DNA]</scope>
    <source>
        <strain evidence="9">CGMCC 1.12803</strain>
    </source>
</reference>
<keyword evidence="5 6" id="KW-0472">Membrane</keyword>
<feature type="transmembrane region" description="Helical" evidence="6">
    <location>
        <begin position="172"/>
        <end position="190"/>
    </location>
</feature>
<comment type="similarity">
    <text evidence="2">Belongs to the EamA transporter family.</text>
</comment>